<dbReference type="RefSeq" id="WP_107864766.1">
    <property type="nucleotide sequence ID" value="NZ_QAON01000003.1"/>
</dbReference>
<sequence>MFHYHKDSHAAATTQEYVFQQLIPYIGNKRRLLTMIAEAIQYTEINPRQATFLDLFAGSGVVSRMAKRMGFRVLANDWEPYSAAINQCYIACNHAPNFLDLGGYDNVIAYLNALNPVEDWVTRHLCPSHDVYFDIRVDRMFFTRFNGQRLDAMREQIEQWQQAQLITPYEQACLLAPLLFQASYTSNTSGVFKAFHQGWGGKTKTALSRILSVLELKEAVFYDNQRANQVYQLDSFILAQQLAQTNIKVDIAYLDPPYNQHAYGSNYHVLNSLTLWDKPLVSEKIQGRNKAAIRQDWRTERRSPYNYRGEAEQALAHLLSVLDAHFILASYSTEGLISLESLVSLALARGHTELLCYAHKRYRVSAVRSSAKPMIVEFVLVINTHKKHKGWSIDAFCQHIRQTEQQALAQHALLTFNEAL</sequence>
<evidence type="ECO:0000313" key="6">
    <source>
        <dbReference type="EMBL" id="PTQ90319.1"/>
    </source>
</evidence>
<dbReference type="Proteomes" id="UP000244223">
    <property type="component" value="Unassembled WGS sequence"/>
</dbReference>
<dbReference type="GO" id="GO:0003676">
    <property type="term" value="F:nucleic acid binding"/>
    <property type="evidence" value="ECO:0007669"/>
    <property type="project" value="InterPro"/>
</dbReference>
<keyword evidence="7" id="KW-1185">Reference proteome</keyword>
<dbReference type="Pfam" id="PF02086">
    <property type="entry name" value="MethyltransfD12"/>
    <property type="match status" value="1"/>
</dbReference>
<dbReference type="InterPro" id="IPR012327">
    <property type="entry name" value="MeTrfase_D12"/>
</dbReference>
<dbReference type="OrthoDB" id="9805629at2"/>
<name>A0A2T5J1K0_9GAMM</name>
<dbReference type="SUPFAM" id="SSF53335">
    <property type="entry name" value="S-adenosyl-L-methionine-dependent methyltransferases"/>
    <property type="match status" value="1"/>
</dbReference>
<dbReference type="EMBL" id="QAON01000003">
    <property type="protein sequence ID" value="PTQ90319.1"/>
    <property type="molecule type" value="Genomic_DNA"/>
</dbReference>
<reference evidence="6 7" key="1">
    <citation type="submission" date="2018-04" db="EMBL/GenBank/DDBJ databases">
        <title>Genomic Encyclopedia of Archaeal and Bacterial Type Strains, Phase II (KMG-II): from individual species to whole genera.</title>
        <authorList>
            <person name="Goeker M."/>
        </authorList>
    </citation>
    <scope>NUCLEOTIDE SEQUENCE [LARGE SCALE GENOMIC DNA]</scope>
    <source>
        <strain evidence="6 7">DSM 5822</strain>
    </source>
</reference>
<dbReference type="Gene3D" id="3.40.50.150">
    <property type="entry name" value="Vaccinia Virus protein VP39"/>
    <property type="match status" value="1"/>
</dbReference>
<dbReference type="PROSITE" id="PS00092">
    <property type="entry name" value="N6_MTASE"/>
    <property type="match status" value="1"/>
</dbReference>
<comment type="catalytic activity">
    <reaction evidence="5">
        <text>a 2'-deoxyadenosine in DNA + S-adenosyl-L-methionine = an N(6)-methyl-2'-deoxyadenosine in DNA + S-adenosyl-L-homocysteine + H(+)</text>
        <dbReference type="Rhea" id="RHEA:15197"/>
        <dbReference type="Rhea" id="RHEA-COMP:12418"/>
        <dbReference type="Rhea" id="RHEA-COMP:12419"/>
        <dbReference type="ChEBI" id="CHEBI:15378"/>
        <dbReference type="ChEBI" id="CHEBI:57856"/>
        <dbReference type="ChEBI" id="CHEBI:59789"/>
        <dbReference type="ChEBI" id="CHEBI:90615"/>
        <dbReference type="ChEBI" id="CHEBI:90616"/>
        <dbReference type="EC" id="2.1.1.72"/>
    </reaction>
</comment>
<evidence type="ECO:0000313" key="7">
    <source>
        <dbReference type="Proteomes" id="UP000244223"/>
    </source>
</evidence>
<dbReference type="InterPro" id="IPR029063">
    <property type="entry name" value="SAM-dependent_MTases_sf"/>
</dbReference>
<comment type="caution">
    <text evidence="6">The sequence shown here is derived from an EMBL/GenBank/DDBJ whole genome shotgun (WGS) entry which is preliminary data.</text>
</comment>
<evidence type="ECO:0000256" key="1">
    <source>
        <dbReference type="ARBA" id="ARBA00011900"/>
    </source>
</evidence>
<proteinExistence type="predicted"/>
<accession>A0A2T5J1K0</accession>
<dbReference type="PRINTS" id="PR00505">
    <property type="entry name" value="D12N6MTFRASE"/>
</dbReference>
<dbReference type="GO" id="GO:0009307">
    <property type="term" value="P:DNA restriction-modification system"/>
    <property type="evidence" value="ECO:0007669"/>
    <property type="project" value="InterPro"/>
</dbReference>
<keyword evidence="4" id="KW-0949">S-adenosyl-L-methionine</keyword>
<dbReference type="AlphaFoldDB" id="A0A2T5J1K0"/>
<protein>
    <recommendedName>
        <fullName evidence="1">site-specific DNA-methyltransferase (adenine-specific)</fullName>
        <ecNumber evidence="1">2.1.1.72</ecNumber>
    </recommendedName>
</protein>
<evidence type="ECO:0000256" key="3">
    <source>
        <dbReference type="ARBA" id="ARBA00022679"/>
    </source>
</evidence>
<evidence type="ECO:0000256" key="5">
    <source>
        <dbReference type="ARBA" id="ARBA00047942"/>
    </source>
</evidence>
<dbReference type="InterPro" id="IPR002052">
    <property type="entry name" value="DNA_methylase_N6_adenine_CS"/>
</dbReference>
<keyword evidence="2 6" id="KW-0489">Methyltransferase</keyword>
<dbReference type="GO" id="GO:0032259">
    <property type="term" value="P:methylation"/>
    <property type="evidence" value="ECO:0007669"/>
    <property type="project" value="UniProtKB-KW"/>
</dbReference>
<evidence type="ECO:0000256" key="4">
    <source>
        <dbReference type="ARBA" id="ARBA00022691"/>
    </source>
</evidence>
<dbReference type="GO" id="GO:0009007">
    <property type="term" value="F:site-specific DNA-methyltransferase (adenine-specific) activity"/>
    <property type="evidence" value="ECO:0007669"/>
    <property type="project" value="UniProtKB-EC"/>
</dbReference>
<evidence type="ECO:0000256" key="2">
    <source>
        <dbReference type="ARBA" id="ARBA00022603"/>
    </source>
</evidence>
<keyword evidence="3 6" id="KW-0808">Transferase</keyword>
<gene>
    <name evidence="6" type="ORF">C8N29_10372</name>
</gene>
<dbReference type="EC" id="2.1.1.72" evidence="1"/>
<organism evidence="6 7">
    <name type="scientific">Agitococcus lubricus</name>
    <dbReference type="NCBI Taxonomy" id="1077255"/>
    <lineage>
        <taxon>Bacteria</taxon>
        <taxon>Pseudomonadati</taxon>
        <taxon>Pseudomonadota</taxon>
        <taxon>Gammaproteobacteria</taxon>
        <taxon>Moraxellales</taxon>
        <taxon>Moraxellaceae</taxon>
        <taxon>Agitococcus</taxon>
    </lineage>
</organism>